<sequence length="1187" mass="134186">QRKEQEELNRLLKSSGPVESQPIVSKSTEWEEFYQLTAQIEHTVQETASKVKTIAPVQVKLHPLEEDEDADEPESWAKCETVFGSQTEPVAVSIEDPWEEAENQDATAVLFNLTEDDTQTTQQHQEVWPGSTDPELDSNIACTIQDQPTDLFSKLETESEGKLQAEDSTDNFKQELLENIDNFLGINSPSNQLIQPEPLSSDPLEVLERLRPEPEVNPLEELGLNLQPPSMGTKPVTESDLSSEFEDSITQIHKQESQGDGSHISSKDMLKDDEAASIKDESGFEILESTEPEPIDITSDDQQFEIHQGIQLPEVDEQDPSDLDDATTLDDVLWGGFGEVRASQTDQDQTISSPFGADDFSKLPAPAGTSQTPSAYHADTTTVRPRHKPVRQETLSGNNPFRKRSSTDQTTGDELAKAAAGIELVGTHRVTHKRRDSFESSDSSTTGDKVQVDVGDNIDDALTPNNFVAADDALLKTTDSGFDPLQTIYPESDNESVTSGEQGSVEKEAPFTISINEKLPNSIENGETVPTLKAPPRPAVVVHVTAKPTVEPELNEQQIQEIVVKQETPAGWVDFASESIEFADGADRPVVPVDAAFEVDWAATVTRNEPAEPEPPRPETPDPELDKPFHSPAEDGMYYRLWLRFPEKKTRVKQVSKYTTDRYWREIAVRFSEEHNRKVINLHEIDEKTDEPSPEPYRSIRIEPYMQLSREKLQQYDKYGKLHVFKLNHVSYRELVGIRPEKFTIKNLQHLVTHKPKQNLAVDHLPVYTEILKFGSLDQQRIRSLMPVFEDALMRIATHKDATLSYNREEVCCYVVDEYQAKVSSNGSIQEQKARTRILCTVFVNGGPHIVLGLNDKWRYGREVVRRSDILPVMHDEWISIRNPEFHSCVEMEAYEKDHMLKFYPLDGCRFELIRFRVSLRGHRELPMQTKTTYAIDGRRVSMRCELLVPGFFSASHRKGAVPCENVEIHIPVPEDWIYHFRVEKHHKYGSVHSTLRKPGRIKGLERITQMAQSLLPPSILEASIGLAKYEHLYKAIVWRIGRIPDKHEASLRPHLLTCKLTLAQHDTVPEWETLIPDCQIEYTMPSSTVSGATVRSISVEHTGVAEKFVKYTAKYKYTVDIDYQLGTRKEPALKSMFEEPDTATDGIIPDSAVWNETQNSHSTDENLNQEEVHNEEVADLLGLGDE</sequence>
<dbReference type="InterPro" id="IPR012320">
    <property type="entry name" value="SHD_dom"/>
</dbReference>
<gene>
    <name evidence="8" type="ORF">EG68_09073</name>
</gene>
<evidence type="ECO:0000313" key="9">
    <source>
        <dbReference type="Proteomes" id="UP000822476"/>
    </source>
</evidence>
<evidence type="ECO:0000313" key="8">
    <source>
        <dbReference type="EMBL" id="KAF7252232.1"/>
    </source>
</evidence>
<feature type="non-terminal residue" evidence="8">
    <location>
        <position position="1187"/>
    </location>
</feature>
<evidence type="ECO:0000256" key="5">
    <source>
        <dbReference type="SAM" id="MobiDB-lite"/>
    </source>
</evidence>
<keyword evidence="9" id="KW-1185">Reference proteome</keyword>
<dbReference type="SUPFAM" id="SSF49447">
    <property type="entry name" value="Second domain of Mu2 adaptin subunit (ap50) of ap2 adaptor"/>
    <property type="match status" value="1"/>
</dbReference>
<feature type="region of interest" description="Disordered" evidence="5">
    <location>
        <begin position="1"/>
        <end position="20"/>
    </location>
</feature>
<feature type="domain" description="MHD" evidence="7">
    <location>
        <begin position="808"/>
        <end position="1127"/>
    </location>
</feature>
<feature type="compositionally biased region" description="Polar residues" evidence="5">
    <location>
        <begin position="342"/>
        <end position="353"/>
    </location>
</feature>
<feature type="compositionally biased region" description="Polar residues" evidence="5">
    <location>
        <begin position="368"/>
        <end position="383"/>
    </location>
</feature>
<accession>A0A8S9YUL1</accession>
<dbReference type="PANTHER" id="PTHR10529">
    <property type="entry name" value="AP COMPLEX SUBUNIT MU"/>
    <property type="match status" value="1"/>
</dbReference>
<feature type="region of interest" description="Disordered" evidence="5">
    <location>
        <begin position="220"/>
        <end position="244"/>
    </location>
</feature>
<dbReference type="GO" id="GO:0006897">
    <property type="term" value="P:endocytosis"/>
    <property type="evidence" value="ECO:0007669"/>
    <property type="project" value="UniProtKB-KW"/>
</dbReference>
<evidence type="ECO:0000256" key="2">
    <source>
        <dbReference type="ARBA" id="ARBA00005579"/>
    </source>
</evidence>
<evidence type="ECO:0000259" key="7">
    <source>
        <dbReference type="PROSITE" id="PS51072"/>
    </source>
</evidence>
<dbReference type="Pfam" id="PF00928">
    <property type="entry name" value="Adap_comp_sub"/>
    <property type="match status" value="1"/>
</dbReference>
<feature type="compositionally biased region" description="Acidic residues" evidence="5">
    <location>
        <begin position="314"/>
        <end position="328"/>
    </location>
</feature>
<dbReference type="InterPro" id="IPR050431">
    <property type="entry name" value="Adaptor_comp_med_subunit"/>
</dbReference>
<comment type="similarity">
    <text evidence="2">Belongs to the Stoned B family.</text>
</comment>
<feature type="compositionally biased region" description="Basic and acidic residues" evidence="5">
    <location>
        <begin position="614"/>
        <end position="631"/>
    </location>
</feature>
<comment type="caution">
    <text evidence="8">The sequence shown here is derived from an EMBL/GenBank/DDBJ whole genome shotgun (WGS) entry which is preliminary data.</text>
</comment>
<protein>
    <submittedName>
        <fullName evidence="8">Uncharacterized protein</fullName>
    </submittedName>
</protein>
<dbReference type="InterPro" id="IPR036168">
    <property type="entry name" value="AP2_Mu_C_sf"/>
</dbReference>
<feature type="region of interest" description="Disordered" evidence="5">
    <location>
        <begin position="1158"/>
        <end position="1187"/>
    </location>
</feature>
<proteinExistence type="inferred from homology"/>
<name>A0A8S9YUL1_9TREM</name>
<keyword evidence="3" id="KW-0963">Cytoplasm</keyword>
<feature type="region of interest" description="Disordered" evidence="5">
    <location>
        <begin position="606"/>
        <end position="631"/>
    </location>
</feature>
<evidence type="ECO:0000256" key="4">
    <source>
        <dbReference type="ARBA" id="ARBA00022583"/>
    </source>
</evidence>
<dbReference type="Proteomes" id="UP000822476">
    <property type="component" value="Unassembled WGS sequence"/>
</dbReference>
<dbReference type="OrthoDB" id="10063141at2759"/>
<feature type="domain" description="SHD" evidence="6">
    <location>
        <begin position="638"/>
        <end position="804"/>
    </location>
</feature>
<feature type="region of interest" description="Disordered" evidence="5">
    <location>
        <begin position="339"/>
        <end position="450"/>
    </location>
</feature>
<keyword evidence="4" id="KW-0254">Endocytosis</keyword>
<feature type="region of interest" description="Disordered" evidence="5">
    <location>
        <begin position="310"/>
        <end position="329"/>
    </location>
</feature>
<evidence type="ECO:0000259" key="6">
    <source>
        <dbReference type="PROSITE" id="PS51070"/>
    </source>
</evidence>
<feature type="compositionally biased region" description="Basic and acidic residues" evidence="5">
    <location>
        <begin position="1"/>
        <end position="10"/>
    </location>
</feature>
<dbReference type="PROSITE" id="PS51072">
    <property type="entry name" value="MHD"/>
    <property type="match status" value="1"/>
</dbReference>
<dbReference type="InterPro" id="IPR028565">
    <property type="entry name" value="MHD"/>
</dbReference>
<dbReference type="GO" id="GO:0005737">
    <property type="term" value="C:cytoplasm"/>
    <property type="evidence" value="ECO:0007669"/>
    <property type="project" value="UniProtKB-SubCell"/>
</dbReference>
<reference evidence="8" key="1">
    <citation type="submission" date="2019-07" db="EMBL/GenBank/DDBJ databases">
        <title>Annotation for the trematode Paragonimus miyazaki's.</title>
        <authorList>
            <person name="Choi Y.-J."/>
        </authorList>
    </citation>
    <scope>NUCLEOTIDE SEQUENCE</scope>
    <source>
        <strain evidence="8">Japan</strain>
    </source>
</reference>
<feature type="region of interest" description="Disordered" evidence="5">
    <location>
        <begin position="487"/>
        <end position="506"/>
    </location>
</feature>
<dbReference type="EMBL" id="JTDE01004891">
    <property type="protein sequence ID" value="KAF7252232.1"/>
    <property type="molecule type" value="Genomic_DNA"/>
</dbReference>
<dbReference type="AlphaFoldDB" id="A0A8S9YUL1"/>
<dbReference type="PROSITE" id="PS51070">
    <property type="entry name" value="SHD"/>
    <property type="match status" value="1"/>
</dbReference>
<comment type="subcellular location">
    <subcellularLocation>
        <location evidence="1">Cytoplasm</location>
    </subcellularLocation>
</comment>
<evidence type="ECO:0000256" key="3">
    <source>
        <dbReference type="ARBA" id="ARBA00022490"/>
    </source>
</evidence>
<dbReference type="Gene3D" id="2.60.40.1170">
    <property type="entry name" value="Mu homology domain, subdomain B"/>
    <property type="match status" value="1"/>
</dbReference>
<feature type="region of interest" description="Disordered" evidence="5">
    <location>
        <begin position="118"/>
        <end position="138"/>
    </location>
</feature>
<organism evidence="8 9">
    <name type="scientific">Paragonimus skrjabini miyazakii</name>
    <dbReference type="NCBI Taxonomy" id="59628"/>
    <lineage>
        <taxon>Eukaryota</taxon>
        <taxon>Metazoa</taxon>
        <taxon>Spiralia</taxon>
        <taxon>Lophotrochozoa</taxon>
        <taxon>Platyhelminthes</taxon>
        <taxon>Trematoda</taxon>
        <taxon>Digenea</taxon>
        <taxon>Plagiorchiida</taxon>
        <taxon>Troglotremata</taxon>
        <taxon>Troglotrematidae</taxon>
        <taxon>Paragonimus</taxon>
    </lineage>
</organism>
<evidence type="ECO:0000256" key="1">
    <source>
        <dbReference type="ARBA" id="ARBA00004496"/>
    </source>
</evidence>